<protein>
    <submittedName>
        <fullName evidence="3">Outer surface protein</fullName>
    </submittedName>
</protein>
<dbReference type="InterPro" id="IPR008589">
    <property type="entry name" value="MupG"/>
</dbReference>
<dbReference type="AlphaFoldDB" id="A0A223ECQ5"/>
<feature type="domain" description="6-phospho-N-acetylmuramidase N-terminal" evidence="2">
    <location>
        <begin position="4"/>
        <end position="237"/>
    </location>
</feature>
<feature type="domain" description="6-phospho-N-acetylmuramidase C-terminal" evidence="1">
    <location>
        <begin position="245"/>
        <end position="358"/>
    </location>
</feature>
<dbReference type="InterPro" id="IPR043797">
    <property type="entry name" value="MupG_N"/>
</dbReference>
<dbReference type="PANTHER" id="PTHR38435">
    <property type="match status" value="1"/>
</dbReference>
<dbReference type="Pfam" id="PF19200">
    <property type="entry name" value="MupG_N"/>
    <property type="match status" value="1"/>
</dbReference>
<proteinExistence type="predicted"/>
<gene>
    <name evidence="3" type="ORF">BS1321_03055</name>
</gene>
<dbReference type="InterPro" id="IPR043894">
    <property type="entry name" value="MupG_C"/>
</dbReference>
<dbReference type="InterPro" id="IPR029000">
    <property type="entry name" value="Cyclophilin-like_dom_sf"/>
</dbReference>
<reference evidence="3 4" key="1">
    <citation type="submission" date="2016-10" db="EMBL/GenBank/DDBJ databases">
        <title>The whole genome sequencing and assembly of Bacillus simplex DSM 1321 strain.</title>
        <authorList>
            <person name="Park M.-K."/>
            <person name="Lee Y.-J."/>
            <person name="Yi H."/>
            <person name="Bahn Y.-S."/>
            <person name="Kim J.F."/>
            <person name="Lee D.-W."/>
        </authorList>
    </citation>
    <scope>NUCLEOTIDE SEQUENCE [LARGE SCALE GENOMIC DNA]</scope>
    <source>
        <strain evidence="3 4">DSM 1321</strain>
    </source>
</reference>
<evidence type="ECO:0000259" key="1">
    <source>
        <dbReference type="Pfam" id="PF05913"/>
    </source>
</evidence>
<dbReference type="InterPro" id="IPR017853">
    <property type="entry name" value="GH"/>
</dbReference>
<dbReference type="PANTHER" id="PTHR38435:SF1">
    <property type="entry name" value="DUF871 DOMAIN-CONTAINING PROTEIN"/>
    <property type="match status" value="1"/>
</dbReference>
<dbReference type="RefSeq" id="WP_063234622.1">
    <property type="nucleotide sequence ID" value="NZ_BCVO01000016.1"/>
</dbReference>
<name>A0A223ECQ5_9BACI</name>
<dbReference type="SUPFAM" id="SSF50891">
    <property type="entry name" value="Cyclophilin-like"/>
    <property type="match status" value="1"/>
</dbReference>
<dbReference type="Proteomes" id="UP000214618">
    <property type="component" value="Chromosome"/>
</dbReference>
<sequence>MRRLGISIYPEHSTPDKDKQYIKLAHSYGFERIFTCLLSVSKPYEIVMEEYKNIISYAKALHMEVILDVAPAVFDKFDISYDDLSFFAEMGADGVRLDLGFDGLKEAKMTYNPYGLKIELNMSNDVDYLSNILTHQGNKNQMIGCHNFYPQKFTGLPYEFFIACSKRFKEQGIRTAAFVTSQTGDIGPWSINDGLCTLEQHRELSIDVQAKHLWATGLIDDVIIGNAYASEEELRMLGSLQRDMIELKVDLHSDASPIEQKVVLNELHLRRGDISEYMVRSVEVRKKYANEDFAIRESIPQRKGSVFIGNDTFGKYKGELQVILRDMPLDERKNVVANVAKEELFLLDYIKPWGTFRLIK</sequence>
<evidence type="ECO:0000313" key="3">
    <source>
        <dbReference type="EMBL" id="ASS93030.1"/>
    </source>
</evidence>
<dbReference type="Gene3D" id="3.20.20.70">
    <property type="entry name" value="Aldolase class I"/>
    <property type="match status" value="1"/>
</dbReference>
<dbReference type="GeneID" id="56471703"/>
<organism evidence="3 4">
    <name type="scientific">Peribacillus simplex NBRC 15720 = DSM 1321</name>
    <dbReference type="NCBI Taxonomy" id="1349754"/>
    <lineage>
        <taxon>Bacteria</taxon>
        <taxon>Bacillati</taxon>
        <taxon>Bacillota</taxon>
        <taxon>Bacilli</taxon>
        <taxon>Bacillales</taxon>
        <taxon>Bacillaceae</taxon>
        <taxon>Peribacillus</taxon>
    </lineage>
</organism>
<dbReference type="OrthoDB" id="5809921at2"/>
<evidence type="ECO:0000259" key="2">
    <source>
        <dbReference type="Pfam" id="PF19200"/>
    </source>
</evidence>
<accession>A0A223ECQ5</accession>
<dbReference type="EMBL" id="CP017704">
    <property type="protein sequence ID" value="ASS93030.1"/>
    <property type="molecule type" value="Genomic_DNA"/>
</dbReference>
<dbReference type="Pfam" id="PF05913">
    <property type="entry name" value="MupG_C"/>
    <property type="match status" value="1"/>
</dbReference>
<dbReference type="Gene3D" id="2.40.100.10">
    <property type="entry name" value="Cyclophilin-like"/>
    <property type="match status" value="1"/>
</dbReference>
<dbReference type="SUPFAM" id="SSF51445">
    <property type="entry name" value="(Trans)glycosidases"/>
    <property type="match status" value="1"/>
</dbReference>
<dbReference type="CDD" id="cd00551">
    <property type="entry name" value="AmyAc_family"/>
    <property type="match status" value="1"/>
</dbReference>
<evidence type="ECO:0000313" key="4">
    <source>
        <dbReference type="Proteomes" id="UP000214618"/>
    </source>
</evidence>
<dbReference type="InterPro" id="IPR013785">
    <property type="entry name" value="Aldolase_TIM"/>
</dbReference>